<name>A0A4P8YNS7_9ENTR</name>
<feature type="compositionally biased region" description="Acidic residues" evidence="2">
    <location>
        <begin position="232"/>
        <end position="250"/>
    </location>
</feature>
<sequence length="250" mass="26131">MQSEEQRLIDGLFDRLQQAQDNSTARDEAAESRINEHLKRQPAAPYYMAQTILIQEAAVKQLNARIQELESQVRELEQAKPASGGFLAGLFGGGQQSTPTRQTASAAPHGGSAPIPGTSQYQQSAAPGGYAQSAAPQATRGGGFMAGALQTAAGVAGGVVLGNMLTGMFQHSQPQEIVNIINEPEPQANDAASTTADNPAADNSAADNDRGDDAFQDASVTQDDGGDWMNFGDDDFGGDGDFGGDDDSWL</sequence>
<dbReference type="Pfam" id="PF09849">
    <property type="entry name" value="DUF2076"/>
    <property type="match status" value="1"/>
</dbReference>
<feature type="compositionally biased region" description="Low complexity" evidence="2">
    <location>
        <begin position="196"/>
        <end position="206"/>
    </location>
</feature>
<organism evidence="3 4">
    <name type="scientific">Jejubacter calystegiae</name>
    <dbReference type="NCBI Taxonomy" id="2579935"/>
    <lineage>
        <taxon>Bacteria</taxon>
        <taxon>Pseudomonadati</taxon>
        <taxon>Pseudomonadota</taxon>
        <taxon>Gammaproteobacteria</taxon>
        <taxon>Enterobacterales</taxon>
        <taxon>Enterobacteriaceae</taxon>
        <taxon>Jejubacter</taxon>
    </lineage>
</organism>
<evidence type="ECO:0000313" key="3">
    <source>
        <dbReference type="EMBL" id="QCT22530.1"/>
    </source>
</evidence>
<dbReference type="EMBL" id="CP040428">
    <property type="protein sequence ID" value="QCT22530.1"/>
    <property type="molecule type" value="Genomic_DNA"/>
</dbReference>
<evidence type="ECO:0000256" key="2">
    <source>
        <dbReference type="SAM" id="MobiDB-lite"/>
    </source>
</evidence>
<reference evidence="3 4" key="1">
    <citation type="submission" date="2019-05" db="EMBL/GenBank/DDBJ databases">
        <title>Complete genome sequence of Izhakiella calystegiae KSNA2, an endophyte isolated from beach morning glory (Calystegia soldanella).</title>
        <authorList>
            <person name="Jiang L."/>
            <person name="Jeong J.C."/>
            <person name="Kim C.Y."/>
            <person name="Kim D.H."/>
            <person name="Kim S.W."/>
            <person name="Lee j."/>
        </authorList>
    </citation>
    <scope>NUCLEOTIDE SEQUENCE [LARGE SCALE GENOMIC DNA]</scope>
    <source>
        <strain evidence="3 4">KSNA2</strain>
    </source>
</reference>
<dbReference type="KEGG" id="izh:FEM41_24275"/>
<protein>
    <submittedName>
        <fullName evidence="3">DUF2076 domain-containing protein</fullName>
    </submittedName>
</protein>
<dbReference type="AlphaFoldDB" id="A0A4P8YNS7"/>
<evidence type="ECO:0000256" key="1">
    <source>
        <dbReference type="SAM" id="Coils"/>
    </source>
</evidence>
<keyword evidence="1" id="KW-0175">Coiled coil</keyword>
<evidence type="ECO:0000313" key="4">
    <source>
        <dbReference type="Proteomes" id="UP000302163"/>
    </source>
</evidence>
<keyword evidence="4" id="KW-1185">Reference proteome</keyword>
<feature type="region of interest" description="Disordered" evidence="2">
    <location>
        <begin position="187"/>
        <end position="250"/>
    </location>
</feature>
<dbReference type="OrthoDB" id="122910at2"/>
<proteinExistence type="predicted"/>
<accession>A0A4P8YNS7</accession>
<feature type="coiled-coil region" evidence="1">
    <location>
        <begin position="52"/>
        <end position="79"/>
    </location>
</feature>
<gene>
    <name evidence="3" type="ORF">FEM41_24275</name>
</gene>
<feature type="region of interest" description="Disordered" evidence="2">
    <location>
        <begin position="1"/>
        <end position="28"/>
    </location>
</feature>
<dbReference type="Proteomes" id="UP000302163">
    <property type="component" value="Chromosome"/>
</dbReference>
<dbReference type="InterPro" id="IPR018648">
    <property type="entry name" value="DUF2076"/>
</dbReference>
<dbReference type="RefSeq" id="WP_138099038.1">
    <property type="nucleotide sequence ID" value="NZ_CP040428.1"/>
</dbReference>
<feature type="region of interest" description="Disordered" evidence="2">
    <location>
        <begin position="87"/>
        <end position="136"/>
    </location>
</feature>